<reference evidence="15" key="1">
    <citation type="submission" date="2022-12" db="EMBL/GenBank/DDBJ databases">
        <title>Chromosome-Level Genome Assembly of Japanese Cedar (Cryptomeriajaponica D. Don).</title>
        <authorList>
            <person name="Fujino T."/>
            <person name="Yamaguchi K."/>
            <person name="Yokoyama T."/>
            <person name="Hamanaka T."/>
            <person name="Harazono Y."/>
            <person name="Kamada H."/>
            <person name="Kobayashi W."/>
            <person name="Ujino-Ihara T."/>
            <person name="Uchiyama K."/>
            <person name="Matsumoto A."/>
            <person name="Izuno A."/>
            <person name="Tsumura Y."/>
            <person name="Toyoda A."/>
            <person name="Shigenobu S."/>
            <person name="Moriguchi Y."/>
            <person name="Ueno S."/>
            <person name="Kasahara M."/>
        </authorList>
    </citation>
    <scope>NUCLEOTIDE SEQUENCE</scope>
</reference>
<evidence type="ECO:0000256" key="4">
    <source>
        <dbReference type="ARBA" id="ARBA00022729"/>
    </source>
</evidence>
<dbReference type="CDD" id="cd14066">
    <property type="entry name" value="STKc_IRAK"/>
    <property type="match status" value="1"/>
</dbReference>
<evidence type="ECO:0000313" key="16">
    <source>
        <dbReference type="Proteomes" id="UP001234787"/>
    </source>
</evidence>
<evidence type="ECO:0000256" key="6">
    <source>
        <dbReference type="ARBA" id="ARBA00022777"/>
    </source>
</evidence>
<evidence type="ECO:0000256" key="11">
    <source>
        <dbReference type="RuleBase" id="RU000304"/>
    </source>
</evidence>
<evidence type="ECO:0000256" key="7">
    <source>
        <dbReference type="ARBA" id="ARBA00022840"/>
    </source>
</evidence>
<feature type="region of interest" description="Disordered" evidence="12">
    <location>
        <begin position="353"/>
        <end position="373"/>
    </location>
</feature>
<evidence type="ECO:0000259" key="14">
    <source>
        <dbReference type="PROSITE" id="PS50011"/>
    </source>
</evidence>
<keyword evidence="9 13" id="KW-0472">Membrane</keyword>
<evidence type="ECO:0000256" key="3">
    <source>
        <dbReference type="ARBA" id="ARBA00022692"/>
    </source>
</evidence>
<dbReference type="Pfam" id="PF00069">
    <property type="entry name" value="Pkinase"/>
    <property type="match status" value="1"/>
</dbReference>
<dbReference type="Gene3D" id="3.30.200.20">
    <property type="entry name" value="Phosphorylase Kinase, domain 1"/>
    <property type="match status" value="1"/>
</dbReference>
<keyword evidence="5 10" id="KW-0547">Nucleotide-binding</keyword>
<dbReference type="InterPro" id="IPR017441">
    <property type="entry name" value="Protein_kinase_ATP_BS"/>
</dbReference>
<proteinExistence type="inferred from homology"/>
<dbReference type="InterPro" id="IPR008271">
    <property type="entry name" value="Ser/Thr_kinase_AS"/>
</dbReference>
<dbReference type="FunFam" id="3.30.200.20:FF:000178">
    <property type="entry name" value="serine/threonine-protein kinase PBS1-like"/>
    <property type="match status" value="1"/>
</dbReference>
<feature type="domain" description="Protein kinase" evidence="14">
    <location>
        <begin position="65"/>
        <end position="346"/>
    </location>
</feature>
<dbReference type="Proteomes" id="UP001234787">
    <property type="component" value="Unassembled WGS sequence"/>
</dbReference>
<dbReference type="GO" id="GO:0004674">
    <property type="term" value="F:protein serine/threonine kinase activity"/>
    <property type="evidence" value="ECO:0007669"/>
    <property type="project" value="UniProtKB-KW"/>
</dbReference>
<comment type="subcellular location">
    <subcellularLocation>
        <location evidence="1">Membrane</location>
        <topology evidence="1">Single-pass membrane protein</topology>
    </subcellularLocation>
</comment>
<dbReference type="GO" id="GO:0016020">
    <property type="term" value="C:membrane"/>
    <property type="evidence" value="ECO:0007669"/>
    <property type="project" value="UniProtKB-SubCell"/>
</dbReference>
<dbReference type="PANTHER" id="PTHR47974">
    <property type="entry name" value="OS07G0415500 PROTEIN"/>
    <property type="match status" value="1"/>
</dbReference>
<gene>
    <name evidence="15" type="ORF">SUGI_1465100</name>
</gene>
<evidence type="ECO:0000256" key="5">
    <source>
        <dbReference type="ARBA" id="ARBA00022741"/>
    </source>
</evidence>
<name>A0AAD3NVB8_CRYJA</name>
<evidence type="ECO:0000256" key="12">
    <source>
        <dbReference type="SAM" id="MobiDB-lite"/>
    </source>
</evidence>
<dbReference type="GO" id="GO:0005524">
    <property type="term" value="F:ATP binding"/>
    <property type="evidence" value="ECO:0007669"/>
    <property type="project" value="UniProtKB-UniRule"/>
</dbReference>
<evidence type="ECO:0000256" key="1">
    <source>
        <dbReference type="ARBA" id="ARBA00004167"/>
    </source>
</evidence>
<protein>
    <recommendedName>
        <fullName evidence="14">Protein kinase domain-containing protein</fullName>
    </recommendedName>
</protein>
<dbReference type="FunFam" id="1.10.510.10:FF:000384">
    <property type="entry name" value="G-type lectin S-receptor-like serine/threonine-protein kinase"/>
    <property type="match status" value="1"/>
</dbReference>
<dbReference type="PANTHER" id="PTHR47974:SF19">
    <property type="entry name" value="RECEPTOR-LIKE SERINE_THREONINE-PROTEIN KINASE"/>
    <property type="match status" value="1"/>
</dbReference>
<evidence type="ECO:0000256" key="9">
    <source>
        <dbReference type="ARBA" id="ARBA00023136"/>
    </source>
</evidence>
<keyword evidence="11" id="KW-0723">Serine/threonine-protein kinase</keyword>
<keyword evidence="2" id="KW-0808">Transferase</keyword>
<feature type="binding site" evidence="10">
    <location>
        <position position="94"/>
    </location>
    <ligand>
        <name>ATP</name>
        <dbReference type="ChEBI" id="CHEBI:30616"/>
    </ligand>
</feature>
<organism evidence="15 16">
    <name type="scientific">Cryptomeria japonica</name>
    <name type="common">Japanese cedar</name>
    <name type="synonym">Cupressus japonica</name>
    <dbReference type="NCBI Taxonomy" id="3369"/>
    <lineage>
        <taxon>Eukaryota</taxon>
        <taxon>Viridiplantae</taxon>
        <taxon>Streptophyta</taxon>
        <taxon>Embryophyta</taxon>
        <taxon>Tracheophyta</taxon>
        <taxon>Spermatophyta</taxon>
        <taxon>Pinopsida</taxon>
        <taxon>Pinidae</taxon>
        <taxon>Conifers II</taxon>
        <taxon>Cupressales</taxon>
        <taxon>Cupressaceae</taxon>
        <taxon>Cryptomeria</taxon>
    </lineage>
</organism>
<dbReference type="Gene3D" id="1.10.510.10">
    <property type="entry name" value="Transferase(Phosphotransferase) domain 1"/>
    <property type="match status" value="1"/>
</dbReference>
<accession>A0AAD3NVB8</accession>
<feature type="transmembrane region" description="Helical" evidence="13">
    <location>
        <begin position="6"/>
        <end position="31"/>
    </location>
</feature>
<evidence type="ECO:0000256" key="10">
    <source>
        <dbReference type="PROSITE-ProRule" id="PRU10141"/>
    </source>
</evidence>
<keyword evidence="3 13" id="KW-0812">Transmembrane</keyword>
<dbReference type="SUPFAM" id="SSF56112">
    <property type="entry name" value="Protein kinase-like (PK-like)"/>
    <property type="match status" value="1"/>
</dbReference>
<keyword evidence="6" id="KW-0418">Kinase</keyword>
<keyword evidence="8 13" id="KW-1133">Transmembrane helix</keyword>
<dbReference type="PROSITE" id="PS00108">
    <property type="entry name" value="PROTEIN_KINASE_ST"/>
    <property type="match status" value="1"/>
</dbReference>
<comment type="caution">
    <text evidence="15">The sequence shown here is derived from an EMBL/GenBank/DDBJ whole genome shotgun (WGS) entry which is preliminary data.</text>
</comment>
<dbReference type="InterPro" id="IPR000719">
    <property type="entry name" value="Prot_kinase_dom"/>
</dbReference>
<comment type="similarity">
    <text evidence="11">Belongs to the protein kinase superfamily.</text>
</comment>
<dbReference type="EMBL" id="BSEH01000467">
    <property type="protein sequence ID" value="GLJ58647.1"/>
    <property type="molecule type" value="Genomic_DNA"/>
</dbReference>
<dbReference type="PROSITE" id="PS50011">
    <property type="entry name" value="PROTEIN_KINASE_DOM"/>
    <property type="match status" value="1"/>
</dbReference>
<evidence type="ECO:0000313" key="15">
    <source>
        <dbReference type="EMBL" id="GLJ58647.1"/>
    </source>
</evidence>
<evidence type="ECO:0000256" key="8">
    <source>
        <dbReference type="ARBA" id="ARBA00022989"/>
    </source>
</evidence>
<dbReference type="SMART" id="SM00220">
    <property type="entry name" value="S_TKc"/>
    <property type="match status" value="1"/>
</dbReference>
<keyword evidence="7 10" id="KW-0067">ATP-binding</keyword>
<keyword evidence="16" id="KW-1185">Reference proteome</keyword>
<dbReference type="AlphaFoldDB" id="A0AAD3NVB8"/>
<evidence type="ECO:0000256" key="2">
    <source>
        <dbReference type="ARBA" id="ARBA00022679"/>
    </source>
</evidence>
<dbReference type="InterPro" id="IPR011009">
    <property type="entry name" value="Kinase-like_dom_sf"/>
</dbReference>
<sequence>MALAHHKFMIIVLSELLAIIALAIALIFSFLQWRRRRQRRAQRCAESSNAFLRMFSYEELKTITGNFRNKLGSGGFGSVFKGTLTDGTLVAVKKLEVSKQCEKQFRTEINSVGITNHKNLVRLKGFCAQGSRRLLVYDYMSNGSLNSFLFTKNSKRQSKILDWRTRFEIALGTANGLLYLHEECNDRIIHGDIKPENILLDKDFSPKLGDFGLAKLVARDFSEVLTTTRGTRGYLAPEWVSGLPITLKVDVYSFGMTLLEIISGRRNLDLNVQESSRYYLPAWAKEQICQRNMINIVDKRIASDADVEEVRRAALVSLLCIQNDENVRPNMAQVVLMLQGRREAYTPQIPTVTNQRVKDGGSTDSDSDSDCIV</sequence>
<keyword evidence="4" id="KW-0732">Signal</keyword>
<evidence type="ECO:0000256" key="13">
    <source>
        <dbReference type="SAM" id="Phobius"/>
    </source>
</evidence>
<dbReference type="PROSITE" id="PS00107">
    <property type="entry name" value="PROTEIN_KINASE_ATP"/>
    <property type="match status" value="1"/>
</dbReference>